<evidence type="ECO:0000256" key="2">
    <source>
        <dbReference type="SAM" id="Phobius"/>
    </source>
</evidence>
<dbReference type="AlphaFoldDB" id="L0AZI2"/>
<keyword evidence="2" id="KW-1133">Transmembrane helix</keyword>
<dbReference type="OrthoDB" id="366128at2759"/>
<sequence>MKNNIVDEYFAPRVQIDISKPIGAYIPYGNSLMFVVSMRLQGMDFFRYIHSRDDGKPFTMSDVIHKDIGLGIFSTKSLKSLSVFYRDGDNTLDIPLMILFEEQTGGYCYYYRSGSKWTKECRESQLSESDTERKLEDIVDECCPYCGISKKTLWALWTLSALFFIYALFEAFVTYKKPEWSLIYKLAGSIEFVIHKAEIWMIENVPIFKHFLMLVVAKDKPPQGFLGAWKRSMTLEVAYIVVYIISMTFVSMTALDLADLVHFLPRAPQIHVRFISILSFLPQDLSFYGMNLAPPFSLEHPHLSSPPTLPTGNIPLVLHKNAIFPNHGISRLQYIKEQVEPLAKPTDSKADTAAPLSPVAKSTFDASINDKNSATMSQASVGKGDGSVVKKATGPTQAPAKNEAKEDTGTFYDNLPFVPHLGESEGETEEVSKDEFPPETGDLSPEGKSEVVVMYKLQKRPLKILASAFITLCFFFYTYCLWIVFTFVLNKGTDLDALTRHPEQFTPLIE</sequence>
<dbReference type="VEuPathDB" id="PiroplasmaDB:BEWA_031620"/>
<dbReference type="RefSeq" id="XP_004829975.1">
    <property type="nucleotide sequence ID" value="XM_004829918.1"/>
</dbReference>
<organism evidence="3 4">
    <name type="scientific">Theileria equi strain WA</name>
    <dbReference type="NCBI Taxonomy" id="1537102"/>
    <lineage>
        <taxon>Eukaryota</taxon>
        <taxon>Sar</taxon>
        <taxon>Alveolata</taxon>
        <taxon>Apicomplexa</taxon>
        <taxon>Aconoidasida</taxon>
        <taxon>Piroplasmida</taxon>
        <taxon>Theileriidae</taxon>
        <taxon>Theileria</taxon>
    </lineage>
</organism>
<dbReference type="eggNOG" id="ENOG502SUIR">
    <property type="taxonomic scope" value="Eukaryota"/>
</dbReference>
<dbReference type="EMBL" id="CP001669">
    <property type="protein sequence ID" value="AFZ80309.1"/>
    <property type="molecule type" value="Genomic_DNA"/>
</dbReference>
<gene>
    <name evidence="3" type="ORF">BEWA_031620</name>
</gene>
<dbReference type="GeneID" id="15803430"/>
<proteinExistence type="predicted"/>
<keyword evidence="4" id="KW-1185">Reference proteome</keyword>
<evidence type="ECO:0000313" key="4">
    <source>
        <dbReference type="Proteomes" id="UP000031512"/>
    </source>
</evidence>
<evidence type="ECO:0000256" key="1">
    <source>
        <dbReference type="SAM" id="MobiDB-lite"/>
    </source>
</evidence>
<accession>L0AZI2</accession>
<dbReference type="KEGG" id="beq:BEWA_031620"/>
<dbReference type="Pfam" id="PF11200">
    <property type="entry name" value="DUF2981"/>
    <property type="match status" value="1"/>
</dbReference>
<dbReference type="InterPro" id="IPR021366">
    <property type="entry name" value="DUF2981"/>
</dbReference>
<feature type="region of interest" description="Disordered" evidence="1">
    <location>
        <begin position="374"/>
        <end position="444"/>
    </location>
</feature>
<dbReference type="Proteomes" id="UP000031512">
    <property type="component" value="Chromosome 1"/>
</dbReference>
<keyword evidence="2" id="KW-0812">Transmembrane</keyword>
<feature type="transmembrane region" description="Helical" evidence="2">
    <location>
        <begin position="237"/>
        <end position="258"/>
    </location>
</feature>
<protein>
    <submittedName>
        <fullName evidence="3">Uncharacterized protein</fullName>
    </submittedName>
</protein>
<evidence type="ECO:0000313" key="3">
    <source>
        <dbReference type="EMBL" id="AFZ80309.1"/>
    </source>
</evidence>
<reference evidence="3 4" key="1">
    <citation type="journal article" date="2012" name="BMC Genomics">
        <title>Comparative genomic analysis and phylogenetic position of Theileria equi.</title>
        <authorList>
            <person name="Kappmeyer L.S."/>
            <person name="Thiagarajan M."/>
            <person name="Herndon D.R."/>
            <person name="Ramsay J.D."/>
            <person name="Caler E."/>
            <person name="Djikeng A."/>
            <person name="Gillespie J.J."/>
            <person name="Lau A.O."/>
            <person name="Roalson E.H."/>
            <person name="Silva J.C."/>
            <person name="Silva M.G."/>
            <person name="Suarez C.E."/>
            <person name="Ueti M.W."/>
            <person name="Nene V.M."/>
            <person name="Mealey R.H."/>
            <person name="Knowles D.P."/>
            <person name="Brayton K.A."/>
        </authorList>
    </citation>
    <scope>NUCLEOTIDE SEQUENCE [LARGE SCALE GENOMIC DNA]</scope>
    <source>
        <strain evidence="3 4">WA</strain>
    </source>
</reference>
<name>L0AZI2_THEEQ</name>
<keyword evidence="2" id="KW-0472">Membrane</keyword>
<feature type="transmembrane region" description="Helical" evidence="2">
    <location>
        <begin position="154"/>
        <end position="175"/>
    </location>
</feature>
<feature type="transmembrane region" description="Helical" evidence="2">
    <location>
        <begin position="464"/>
        <end position="489"/>
    </location>
</feature>